<evidence type="ECO:0000259" key="3">
    <source>
        <dbReference type="Pfam" id="PF02397"/>
    </source>
</evidence>
<comment type="caution">
    <text evidence="4">The sequence shown here is derived from an EMBL/GenBank/DDBJ whole genome shotgun (WGS) entry which is preliminary data.</text>
</comment>
<organism evidence="4 5">
    <name type="scientific">Candidatus Alectryocaccomicrobium excrementavium</name>
    <dbReference type="NCBI Taxonomy" id="2840668"/>
    <lineage>
        <taxon>Bacteria</taxon>
        <taxon>Bacillati</taxon>
        <taxon>Bacillota</taxon>
        <taxon>Clostridia</taxon>
        <taxon>Candidatus Alectryocaccomicrobium</taxon>
    </lineage>
</organism>
<reference evidence="4" key="1">
    <citation type="submission" date="2020-10" db="EMBL/GenBank/DDBJ databases">
        <authorList>
            <person name="Gilroy R."/>
        </authorList>
    </citation>
    <scope>NUCLEOTIDE SEQUENCE</scope>
    <source>
        <strain evidence="4">13766</strain>
    </source>
</reference>
<sequence length="219" mass="24709">MDEAVHAHSGAFERAMRVLPSAEIDARPAYDRAKRLFDLVLGALAAAVAALPMLAIALVVRLDSPGPALYRQERLGLDGKPFILLKFRSMRQDAESGGPRWAEKYDPRVTRVGRVLRRTRLDELPQLWNILCGEMSFVGPRPERRYFYEAFEERLPGFSRRMAVKPGLTGWAQVNGGYDLQPPDKLVYDMEYIRRRSAGLDARCLLMTVRIVLGGHGAR</sequence>
<feature type="transmembrane region" description="Helical" evidence="2">
    <location>
        <begin position="36"/>
        <end position="60"/>
    </location>
</feature>
<evidence type="ECO:0000313" key="4">
    <source>
        <dbReference type="EMBL" id="HIS93441.1"/>
    </source>
</evidence>
<proteinExistence type="inferred from homology"/>
<dbReference type="Proteomes" id="UP000824140">
    <property type="component" value="Unassembled WGS sequence"/>
</dbReference>
<keyword evidence="2" id="KW-1133">Transmembrane helix</keyword>
<keyword evidence="2" id="KW-0472">Membrane</keyword>
<dbReference type="GO" id="GO:0016780">
    <property type="term" value="F:phosphotransferase activity, for other substituted phosphate groups"/>
    <property type="evidence" value="ECO:0007669"/>
    <property type="project" value="TreeGrafter"/>
</dbReference>
<name>A0A9D1G1B7_9FIRM</name>
<dbReference type="InterPro" id="IPR003362">
    <property type="entry name" value="Bact_transf"/>
</dbReference>
<evidence type="ECO:0000256" key="1">
    <source>
        <dbReference type="ARBA" id="ARBA00006464"/>
    </source>
</evidence>
<keyword evidence="4" id="KW-0808">Transferase</keyword>
<accession>A0A9D1G1B7</accession>
<dbReference type="EMBL" id="DVJN01000201">
    <property type="protein sequence ID" value="HIS93441.1"/>
    <property type="molecule type" value="Genomic_DNA"/>
</dbReference>
<gene>
    <name evidence="4" type="ORF">IAA84_10530</name>
</gene>
<evidence type="ECO:0000313" key="5">
    <source>
        <dbReference type="Proteomes" id="UP000824140"/>
    </source>
</evidence>
<dbReference type="PANTHER" id="PTHR30576">
    <property type="entry name" value="COLANIC BIOSYNTHESIS UDP-GLUCOSE LIPID CARRIER TRANSFERASE"/>
    <property type="match status" value="1"/>
</dbReference>
<feature type="domain" description="Bacterial sugar transferase" evidence="3">
    <location>
        <begin position="34"/>
        <end position="213"/>
    </location>
</feature>
<comment type="similarity">
    <text evidence="1">Belongs to the bacterial sugar transferase family.</text>
</comment>
<dbReference type="Pfam" id="PF02397">
    <property type="entry name" value="Bac_transf"/>
    <property type="match status" value="1"/>
</dbReference>
<evidence type="ECO:0000256" key="2">
    <source>
        <dbReference type="SAM" id="Phobius"/>
    </source>
</evidence>
<reference evidence="4" key="2">
    <citation type="journal article" date="2021" name="PeerJ">
        <title>Extensive microbial diversity within the chicken gut microbiome revealed by metagenomics and culture.</title>
        <authorList>
            <person name="Gilroy R."/>
            <person name="Ravi A."/>
            <person name="Getino M."/>
            <person name="Pursley I."/>
            <person name="Horton D.L."/>
            <person name="Alikhan N.F."/>
            <person name="Baker D."/>
            <person name="Gharbi K."/>
            <person name="Hall N."/>
            <person name="Watson M."/>
            <person name="Adriaenssens E.M."/>
            <person name="Foster-Nyarko E."/>
            <person name="Jarju S."/>
            <person name="Secka A."/>
            <person name="Antonio M."/>
            <person name="Oren A."/>
            <person name="Chaudhuri R.R."/>
            <person name="La Ragione R."/>
            <person name="Hildebrand F."/>
            <person name="Pallen M.J."/>
        </authorList>
    </citation>
    <scope>NUCLEOTIDE SEQUENCE</scope>
    <source>
        <strain evidence="4">13766</strain>
    </source>
</reference>
<keyword evidence="2" id="KW-0812">Transmembrane</keyword>
<dbReference type="PANTHER" id="PTHR30576:SF0">
    <property type="entry name" value="UNDECAPRENYL-PHOSPHATE N-ACETYLGALACTOSAMINYL 1-PHOSPHATE TRANSFERASE-RELATED"/>
    <property type="match status" value="1"/>
</dbReference>
<dbReference type="AlphaFoldDB" id="A0A9D1G1B7"/>
<protein>
    <submittedName>
        <fullName evidence="4">Sugar transferase</fullName>
    </submittedName>
</protein>